<dbReference type="AlphaFoldDB" id="A0A217EFA6"/>
<dbReference type="PANTHER" id="PTHR43673">
    <property type="entry name" value="NAD(P)H NITROREDUCTASE YDGI-RELATED"/>
    <property type="match status" value="1"/>
</dbReference>
<dbReference type="EMBL" id="FZLN01000001">
    <property type="protein sequence ID" value="SNQ29188.1"/>
    <property type="molecule type" value="Genomic_DNA"/>
</dbReference>
<keyword evidence="8" id="KW-1185">Reference proteome</keyword>
<name>A0A217EFA6_9GAMM</name>
<dbReference type="SUPFAM" id="SSF55469">
    <property type="entry name" value="FMN-dependent nitroreductase-like"/>
    <property type="match status" value="1"/>
</dbReference>
<evidence type="ECO:0000256" key="1">
    <source>
        <dbReference type="ARBA" id="ARBA00001917"/>
    </source>
</evidence>
<evidence type="ECO:0000259" key="6">
    <source>
        <dbReference type="Pfam" id="PF00881"/>
    </source>
</evidence>
<keyword evidence="5" id="KW-0560">Oxidoreductase</keyword>
<evidence type="ECO:0000313" key="7">
    <source>
        <dbReference type="EMBL" id="SNQ29188.1"/>
    </source>
</evidence>
<feature type="domain" description="Nitroreductase" evidence="6">
    <location>
        <begin position="14"/>
        <end position="210"/>
    </location>
</feature>
<keyword evidence="3" id="KW-0285">Flavoprotein</keyword>
<comment type="similarity">
    <text evidence="2">Belongs to the nitroreductase family.</text>
</comment>
<dbReference type="RefSeq" id="WP_088823177.1">
    <property type="nucleotide sequence ID" value="NZ_FZLN01000001.1"/>
</dbReference>
<dbReference type="PANTHER" id="PTHR43673:SF2">
    <property type="entry name" value="NITROREDUCTASE"/>
    <property type="match status" value="1"/>
</dbReference>
<dbReference type="GO" id="GO:0016491">
    <property type="term" value="F:oxidoreductase activity"/>
    <property type="evidence" value="ECO:0007669"/>
    <property type="project" value="UniProtKB-KW"/>
</dbReference>
<gene>
    <name evidence="7" type="ORF">SAMN05444584_1129</name>
</gene>
<evidence type="ECO:0000313" key="8">
    <source>
        <dbReference type="Proteomes" id="UP000243463"/>
    </source>
</evidence>
<dbReference type="Pfam" id="PF00881">
    <property type="entry name" value="Nitroreductase"/>
    <property type="match status" value="1"/>
</dbReference>
<evidence type="ECO:0000256" key="3">
    <source>
        <dbReference type="ARBA" id="ARBA00022630"/>
    </source>
</evidence>
<reference evidence="8" key="1">
    <citation type="submission" date="2017-06" db="EMBL/GenBank/DDBJ databases">
        <authorList>
            <person name="Varghese N."/>
            <person name="Submissions S."/>
        </authorList>
    </citation>
    <scope>NUCLEOTIDE SEQUENCE [LARGE SCALE GENOMIC DNA]</scope>
    <source>
        <strain evidence="8">ANC 5114</strain>
    </source>
</reference>
<dbReference type="InterPro" id="IPR029479">
    <property type="entry name" value="Nitroreductase"/>
</dbReference>
<evidence type="ECO:0000256" key="5">
    <source>
        <dbReference type="ARBA" id="ARBA00023002"/>
    </source>
</evidence>
<protein>
    <submittedName>
        <fullName evidence="7">Nitroreductase</fullName>
    </submittedName>
</protein>
<accession>A0A217EFA6</accession>
<dbReference type="Gene3D" id="3.40.109.10">
    <property type="entry name" value="NADH Oxidase"/>
    <property type="match status" value="1"/>
</dbReference>
<sequence>MTTSSSTHAIDQVIQSRHSVRAFLDQPVHVNMIKEILAVAARAPSGTNTQPWKVYVVTEQKRQDIVQQVCDAQKDINTHPSLSADHQETFAYYPQTWKSPYIDRRRQNGWALYGLLDIQRGEKDKMAAQQLRNFKFFDAPVGLFFTVDQSMGVGAKMDIAMFMQNIMLAAKARGLDTCPQAAWNHFHSIILPLLGADEDEELVCGMALGYADPKAQVNQLETPREAVEDFAHFLAK</sequence>
<dbReference type="CDD" id="cd02136">
    <property type="entry name" value="PnbA_NfnB-like"/>
    <property type="match status" value="1"/>
</dbReference>
<evidence type="ECO:0000256" key="4">
    <source>
        <dbReference type="ARBA" id="ARBA00022643"/>
    </source>
</evidence>
<evidence type="ECO:0000256" key="2">
    <source>
        <dbReference type="ARBA" id="ARBA00007118"/>
    </source>
</evidence>
<organism evidence="7 8">
    <name type="scientific">Acinetobacter apis</name>
    <dbReference type="NCBI Taxonomy" id="1229165"/>
    <lineage>
        <taxon>Bacteria</taxon>
        <taxon>Pseudomonadati</taxon>
        <taxon>Pseudomonadota</taxon>
        <taxon>Gammaproteobacteria</taxon>
        <taxon>Moraxellales</taxon>
        <taxon>Moraxellaceae</taxon>
        <taxon>Acinetobacter</taxon>
    </lineage>
</organism>
<dbReference type="Proteomes" id="UP000243463">
    <property type="component" value="Unassembled WGS sequence"/>
</dbReference>
<proteinExistence type="inferred from homology"/>
<comment type="cofactor">
    <cofactor evidence="1">
        <name>FMN</name>
        <dbReference type="ChEBI" id="CHEBI:58210"/>
    </cofactor>
</comment>
<dbReference type="OrthoDB" id="9784375at2"/>
<dbReference type="InterPro" id="IPR000415">
    <property type="entry name" value="Nitroreductase-like"/>
</dbReference>
<keyword evidence="4" id="KW-0288">FMN</keyword>